<feature type="region of interest" description="Disordered" evidence="1">
    <location>
        <begin position="127"/>
        <end position="152"/>
    </location>
</feature>
<evidence type="ECO:0000313" key="4">
    <source>
        <dbReference type="Proteomes" id="UP000002605"/>
    </source>
</evidence>
<dbReference type="eggNOG" id="ENOG502QPU6">
    <property type="taxonomic scope" value="Eukaryota"/>
</dbReference>
<dbReference type="GeneID" id="8045229"/>
<dbReference type="HOGENOM" id="CLU_018196_0_0_1"/>
<dbReference type="Proteomes" id="UP000002605">
    <property type="component" value="Chromosome 1"/>
</dbReference>
<dbReference type="PANTHER" id="PTHR31014:SF0">
    <property type="entry name" value="MITOCHONDRIAL TRANSLATION SYSTEM COMPONENT PET127-RELATED"/>
    <property type="match status" value="1"/>
</dbReference>
<dbReference type="PANTHER" id="PTHR31014">
    <property type="entry name" value="MITOCHONDRIAL TRANSLATION SYSTEM COMPONENT PET127-RELATED"/>
    <property type="match status" value="1"/>
</dbReference>
<feature type="region of interest" description="Disordered" evidence="1">
    <location>
        <begin position="36"/>
        <end position="55"/>
    </location>
</feature>
<dbReference type="VEuPathDB" id="FungiDB:CD36_10380"/>
<feature type="compositionally biased region" description="Polar residues" evidence="1">
    <location>
        <begin position="143"/>
        <end position="152"/>
    </location>
</feature>
<evidence type="ECO:0000313" key="2">
    <source>
        <dbReference type="CGD" id="CAL0000167986"/>
    </source>
</evidence>
<organism evidence="3 4">
    <name type="scientific">Candida dubliniensis (strain CD36 / ATCC MYA-646 / CBS 7987 / NCPF 3949 / NRRL Y-17841)</name>
    <name type="common">Yeast</name>
    <dbReference type="NCBI Taxonomy" id="573826"/>
    <lineage>
        <taxon>Eukaryota</taxon>
        <taxon>Fungi</taxon>
        <taxon>Dikarya</taxon>
        <taxon>Ascomycota</taxon>
        <taxon>Saccharomycotina</taxon>
        <taxon>Pichiomycetes</taxon>
        <taxon>Debaryomycetaceae</taxon>
        <taxon>Candida/Lodderomyces clade</taxon>
        <taxon>Candida</taxon>
    </lineage>
</organism>
<keyword evidence="4" id="KW-1185">Reference proteome</keyword>
<reference evidence="3 4" key="1">
    <citation type="journal article" date="2009" name="Genome Res.">
        <title>Comparative genomics of the fungal pathogens Candida dubliniensis and Candida albicans.</title>
        <authorList>
            <person name="Jackson A.P."/>
            <person name="Gamble J.A."/>
            <person name="Yeomans T."/>
            <person name="Moran G.P."/>
            <person name="Saunders D."/>
            <person name="Harris D."/>
            <person name="Aslett M."/>
            <person name="Barrell J.F."/>
            <person name="Butler G."/>
            <person name="Citiulo F."/>
            <person name="Coleman D.C."/>
            <person name="de Groot P.W.J."/>
            <person name="Goodwin T.J."/>
            <person name="Quail M.A."/>
            <person name="McQuillan J."/>
            <person name="Munro C.A."/>
            <person name="Pain A."/>
            <person name="Poulter R.T."/>
            <person name="Rajandream M.A."/>
            <person name="Renauld H."/>
            <person name="Spiering M.J."/>
            <person name="Tivey A."/>
            <person name="Gow N.A.R."/>
            <person name="Barrell B."/>
            <person name="Sullivan D.J."/>
            <person name="Berriman M."/>
        </authorList>
    </citation>
    <scope>NUCLEOTIDE SEQUENCE [LARGE SCALE GENOMIC DNA]</scope>
    <source>
        <strain evidence="4">CD36 / ATCC MYA-646 / CBS 7987 / NCPF 3949 / NRRL Y-17841</strain>
    </source>
</reference>
<dbReference type="AlphaFoldDB" id="B9W9B0"/>
<feature type="compositionally biased region" description="Basic and acidic residues" evidence="1">
    <location>
        <begin position="128"/>
        <end position="141"/>
    </location>
</feature>
<sequence length="702" mass="82173">MIRQNIIIVHRRSFCQSLYLAENLKSKHDIENEMTTKSDTSNFQIPLDTNEPEDGVSLRNSARVRSLINRIIETGGNQSKRNRTINNNTTSKLFQNPDKMKVLKKIFSKPQASTKWDKKHIKGKLQTKRNEVTKPSKEPFYKDTSSNKYSTSSNVIKHPLKQCIAPKNEDIAQLAHNLDRVLFSPGVHFLQDPRTRIYNFAPFLKKVINYKDFNFEAIGNYTPVSKHQQLLENSQKLEKQFYSSTSSMTSLLSKFYHFLNKYDKWDVKRFGKIPFSGMSNELPTNLILKPQGDFIDSITKEKKPVYSIQADNSCDLDTLLSAMGMCMETLLTNPQNEFVKYHKDSGIEFSEPPTNAYNYASYGDFLLRSQLDCYDERLPGNGTFDLKTRASTNIRYNSKSGSLEKNDYQIWKLNGSYESFEHEFRDMIRTGAMMKYLFQARIGQMDGIFIAYHSINTIFGFQYLPLEELDKLFYTGNTFSEVPEIDVKKLNVNRLPDKLPSLIGETQFKFSLEIWQKLLQEHILKDLNQSLNGNPTPFRLIVKYDTFAHLLRVFAIPVTDEEIEVLQSFPERFKRDFAEDENLAEVQKHARELRKFNDKSLETKEIFSYVIKMDSSLIDGKIRQYYKLPHDYFEDWQLIYNIKRTTNPPKKYISDLLKFPETKISERLNNVHEIYEKIGAIRKKSWEEKEKVSQVYHPKFKF</sequence>
<dbReference type="KEGG" id="cdu:CD36_10380"/>
<proteinExistence type="predicted"/>
<dbReference type="GO" id="GO:0000964">
    <property type="term" value="P:mitochondrial RNA 5'-end processing"/>
    <property type="evidence" value="ECO:0007669"/>
    <property type="project" value="TreeGrafter"/>
</dbReference>
<gene>
    <name evidence="2" type="ordered locus">Cd36_10380</name>
    <name evidence="3" type="ORF">CD36_10380</name>
</gene>
<dbReference type="InterPro" id="IPR013943">
    <property type="entry name" value="Pet127"/>
</dbReference>
<protein>
    <submittedName>
        <fullName evidence="3">Mitochondrial translation system component, putative</fullName>
    </submittedName>
</protein>
<dbReference type="Pfam" id="PF08634">
    <property type="entry name" value="Pet127"/>
    <property type="match status" value="1"/>
</dbReference>
<dbReference type="CGD" id="CAL0000167986">
    <property type="gene designation" value="Cd36_10380"/>
</dbReference>
<name>B9W9B0_CANDC</name>
<dbReference type="RefSeq" id="XP_002417681.1">
    <property type="nucleotide sequence ID" value="XM_002417636.1"/>
</dbReference>
<dbReference type="OrthoDB" id="10249045at2759"/>
<evidence type="ECO:0000313" key="3">
    <source>
        <dbReference type="EMBL" id="CAX45388.1"/>
    </source>
</evidence>
<accession>B9W9B0</accession>
<evidence type="ECO:0000256" key="1">
    <source>
        <dbReference type="SAM" id="MobiDB-lite"/>
    </source>
</evidence>
<dbReference type="GO" id="GO:0005740">
    <property type="term" value="C:mitochondrial envelope"/>
    <property type="evidence" value="ECO:0007669"/>
    <property type="project" value="TreeGrafter"/>
</dbReference>
<dbReference type="EMBL" id="FM992688">
    <property type="protein sequence ID" value="CAX45388.1"/>
    <property type="molecule type" value="Genomic_DNA"/>
</dbReference>